<evidence type="ECO:0000313" key="3">
    <source>
        <dbReference type="Proteomes" id="UP000799441"/>
    </source>
</evidence>
<feature type="transmembrane region" description="Helical" evidence="1">
    <location>
        <begin position="208"/>
        <end position="225"/>
    </location>
</feature>
<dbReference type="EMBL" id="MU003779">
    <property type="protein sequence ID" value="KAF2722973.1"/>
    <property type="molecule type" value="Genomic_DNA"/>
</dbReference>
<accession>A0A9P4Q9A5</accession>
<keyword evidence="1" id="KW-1133">Transmembrane helix</keyword>
<feature type="transmembrane region" description="Helical" evidence="1">
    <location>
        <begin position="303"/>
        <end position="322"/>
    </location>
</feature>
<feature type="transmembrane region" description="Helical" evidence="1">
    <location>
        <begin position="328"/>
        <end position="349"/>
    </location>
</feature>
<proteinExistence type="predicted"/>
<reference evidence="2" key="1">
    <citation type="journal article" date="2020" name="Stud. Mycol.">
        <title>101 Dothideomycetes genomes: a test case for predicting lifestyles and emergence of pathogens.</title>
        <authorList>
            <person name="Haridas S."/>
            <person name="Albert R."/>
            <person name="Binder M."/>
            <person name="Bloem J."/>
            <person name="Labutti K."/>
            <person name="Salamov A."/>
            <person name="Andreopoulos B."/>
            <person name="Baker S."/>
            <person name="Barry K."/>
            <person name="Bills G."/>
            <person name="Bluhm B."/>
            <person name="Cannon C."/>
            <person name="Castanera R."/>
            <person name="Culley D."/>
            <person name="Daum C."/>
            <person name="Ezra D."/>
            <person name="Gonzalez J."/>
            <person name="Henrissat B."/>
            <person name="Kuo A."/>
            <person name="Liang C."/>
            <person name="Lipzen A."/>
            <person name="Lutzoni F."/>
            <person name="Magnuson J."/>
            <person name="Mondo S."/>
            <person name="Nolan M."/>
            <person name="Ohm R."/>
            <person name="Pangilinan J."/>
            <person name="Park H.-J."/>
            <person name="Ramirez L."/>
            <person name="Alfaro M."/>
            <person name="Sun H."/>
            <person name="Tritt A."/>
            <person name="Yoshinaga Y."/>
            <person name="Zwiers L.-H."/>
            <person name="Turgeon B."/>
            <person name="Goodwin S."/>
            <person name="Spatafora J."/>
            <person name="Crous P."/>
            <person name="Grigoriev I."/>
        </authorList>
    </citation>
    <scope>NUCLEOTIDE SEQUENCE</scope>
    <source>
        <strain evidence="2">CBS 116435</strain>
    </source>
</reference>
<organism evidence="2 3">
    <name type="scientific">Polychaeton citri CBS 116435</name>
    <dbReference type="NCBI Taxonomy" id="1314669"/>
    <lineage>
        <taxon>Eukaryota</taxon>
        <taxon>Fungi</taxon>
        <taxon>Dikarya</taxon>
        <taxon>Ascomycota</taxon>
        <taxon>Pezizomycotina</taxon>
        <taxon>Dothideomycetes</taxon>
        <taxon>Dothideomycetidae</taxon>
        <taxon>Capnodiales</taxon>
        <taxon>Capnodiaceae</taxon>
        <taxon>Polychaeton</taxon>
    </lineage>
</organism>
<name>A0A9P4Q9A5_9PEZI</name>
<dbReference type="AlphaFoldDB" id="A0A9P4Q9A5"/>
<protein>
    <submittedName>
        <fullName evidence="2">Uncharacterized protein</fullName>
    </submittedName>
</protein>
<dbReference type="OrthoDB" id="3009728at2759"/>
<comment type="caution">
    <text evidence="2">The sequence shown here is derived from an EMBL/GenBank/DDBJ whole genome shotgun (WGS) entry which is preliminary data.</text>
</comment>
<keyword evidence="1" id="KW-0812">Transmembrane</keyword>
<sequence length="380" mass="41386">MSYYKALITISWFLIENVGARTFESRDAEVRSLISQCVGQIRESPRPSSQSTCQATLGCILNTVDSYTAGRWSAGASILAFIPTITGLLGNSIDEIVLVAEESMPLAILISLCSVTAFSSRFGSTIGITLPSTYHMQTEHFVEELRARIKTTSNRLGASQRQTQAVRWALRLFCGLLLSSGCAAIWYTVEMLYTNGVVIISCPYKVHVLLWVGLTQLLAIFNILLKRWIYNVEHIRDIALDTTNFSTEVARPKDTGQSALPPWQQPTNNLHQLPSSTATEISVVLRCKRGGCAASLVKGFTSLVSFALYAFSTALLGSMTLIPASDAIRSMALMCASVGLGRIIAGLAMSDDTMIGSVIVADVPEQHWPGIKRALRPLTD</sequence>
<evidence type="ECO:0000313" key="2">
    <source>
        <dbReference type="EMBL" id="KAF2722973.1"/>
    </source>
</evidence>
<feature type="transmembrane region" description="Helical" evidence="1">
    <location>
        <begin position="168"/>
        <end position="188"/>
    </location>
</feature>
<keyword evidence="3" id="KW-1185">Reference proteome</keyword>
<evidence type="ECO:0000256" key="1">
    <source>
        <dbReference type="SAM" id="Phobius"/>
    </source>
</evidence>
<dbReference type="Proteomes" id="UP000799441">
    <property type="component" value="Unassembled WGS sequence"/>
</dbReference>
<keyword evidence="1" id="KW-0472">Membrane</keyword>
<gene>
    <name evidence="2" type="ORF">K431DRAFT_283481</name>
</gene>